<evidence type="ECO:0000256" key="2">
    <source>
        <dbReference type="ARBA" id="ARBA00005249"/>
    </source>
</evidence>
<comment type="function">
    <text evidence="7">TFIIF is a general transcription initiation factor that binds to RNA polymerase II and helps to recruit it to the initiation complex in collaboration with TFIIB. It promotes transcription elongation.</text>
</comment>
<evidence type="ECO:0000256" key="5">
    <source>
        <dbReference type="ARBA" id="ARBA00023163"/>
    </source>
</evidence>
<proteinExistence type="inferred from homology"/>
<feature type="region of interest" description="Disordered" evidence="8">
    <location>
        <begin position="67"/>
        <end position="184"/>
    </location>
</feature>
<dbReference type="GO" id="GO:0032968">
    <property type="term" value="P:positive regulation of transcription elongation by RNA polymerase II"/>
    <property type="evidence" value="ECO:0007669"/>
    <property type="project" value="InterPro"/>
</dbReference>
<dbReference type="Pfam" id="PF05793">
    <property type="entry name" value="TFIIF_alpha"/>
    <property type="match status" value="1"/>
</dbReference>
<keyword evidence="10" id="KW-1185">Reference proteome</keyword>
<dbReference type="GO" id="GO:0005674">
    <property type="term" value="C:transcription factor TFIIF complex"/>
    <property type="evidence" value="ECO:0007669"/>
    <property type="project" value="EnsemblFungi"/>
</dbReference>
<feature type="compositionally biased region" description="Acidic residues" evidence="8">
    <location>
        <begin position="390"/>
        <end position="400"/>
    </location>
</feature>
<accession>A0A1E4TVP9</accession>
<dbReference type="GO" id="GO:0001096">
    <property type="term" value="F:TFIIF-class transcription factor complex binding"/>
    <property type="evidence" value="ECO:0007669"/>
    <property type="project" value="TreeGrafter"/>
</dbReference>
<feature type="region of interest" description="Disordered" evidence="8">
    <location>
        <begin position="289"/>
        <end position="405"/>
    </location>
</feature>
<comment type="similarity">
    <text evidence="2 7">Belongs to the TFIIF alpha subunit family.</text>
</comment>
<protein>
    <recommendedName>
        <fullName evidence="7">Transcription initiation factor IIF subunit alpha</fullName>
    </recommendedName>
</protein>
<dbReference type="GO" id="GO:0006368">
    <property type="term" value="P:transcription elongation by RNA polymerase II"/>
    <property type="evidence" value="ECO:0007669"/>
    <property type="project" value="EnsemblFungi"/>
</dbReference>
<comment type="subcellular location">
    <subcellularLocation>
        <location evidence="1 7">Nucleus</location>
    </subcellularLocation>
</comment>
<evidence type="ECO:0000256" key="6">
    <source>
        <dbReference type="ARBA" id="ARBA00023242"/>
    </source>
</evidence>
<gene>
    <name evidence="9" type="ORF">PACTADRAFT_49254</name>
</gene>
<dbReference type="InterPro" id="IPR011039">
    <property type="entry name" value="TFIIF_interaction"/>
</dbReference>
<dbReference type="SUPFAM" id="SSF50916">
    <property type="entry name" value="Rap30/74 interaction domains"/>
    <property type="match status" value="1"/>
</dbReference>
<dbReference type="AlphaFoldDB" id="A0A1E4TVP9"/>
<keyword evidence="6 7" id="KW-0539">Nucleus</keyword>
<dbReference type="GO" id="GO:0051123">
    <property type="term" value="P:RNA polymerase II preinitiation complex assembly"/>
    <property type="evidence" value="ECO:0007669"/>
    <property type="project" value="EnsemblFungi"/>
</dbReference>
<evidence type="ECO:0000256" key="3">
    <source>
        <dbReference type="ARBA" id="ARBA00023015"/>
    </source>
</evidence>
<dbReference type="GO" id="GO:0003677">
    <property type="term" value="F:DNA binding"/>
    <property type="evidence" value="ECO:0007669"/>
    <property type="project" value="UniProtKB-KW"/>
</dbReference>
<dbReference type="STRING" id="669874.A0A1E4TVP9"/>
<evidence type="ECO:0000256" key="1">
    <source>
        <dbReference type="ARBA" id="ARBA00004123"/>
    </source>
</evidence>
<dbReference type="GO" id="GO:0016251">
    <property type="term" value="F:RNA polymerase II general transcription initiation factor activity"/>
    <property type="evidence" value="ECO:0007669"/>
    <property type="project" value="TreeGrafter"/>
</dbReference>
<feature type="compositionally biased region" description="Basic and acidic residues" evidence="8">
    <location>
        <begin position="145"/>
        <end position="169"/>
    </location>
</feature>
<keyword evidence="5 7" id="KW-0804">Transcription</keyword>
<dbReference type="OrthoDB" id="76676at2759"/>
<evidence type="ECO:0000256" key="7">
    <source>
        <dbReference type="RuleBase" id="RU366044"/>
    </source>
</evidence>
<keyword evidence="3 7" id="KW-0805">Transcription regulation</keyword>
<feature type="compositionally biased region" description="Acidic residues" evidence="8">
    <location>
        <begin position="427"/>
        <end position="454"/>
    </location>
</feature>
<feature type="region of interest" description="Disordered" evidence="8">
    <location>
        <begin position="421"/>
        <end position="489"/>
    </location>
</feature>
<evidence type="ECO:0000313" key="9">
    <source>
        <dbReference type="EMBL" id="ODV95807.1"/>
    </source>
</evidence>
<dbReference type="EMBL" id="KV454013">
    <property type="protein sequence ID" value="ODV95807.1"/>
    <property type="molecule type" value="Genomic_DNA"/>
</dbReference>
<reference evidence="10" key="1">
    <citation type="submission" date="2016-05" db="EMBL/GenBank/DDBJ databases">
        <title>Comparative genomics of biotechnologically important yeasts.</title>
        <authorList>
            <consortium name="DOE Joint Genome Institute"/>
            <person name="Riley R."/>
            <person name="Haridas S."/>
            <person name="Wolfe K.H."/>
            <person name="Lopes M.R."/>
            <person name="Hittinger C.T."/>
            <person name="Goker M."/>
            <person name="Salamov A."/>
            <person name="Wisecaver J."/>
            <person name="Long T.M."/>
            <person name="Aerts A.L."/>
            <person name="Barry K."/>
            <person name="Choi C."/>
            <person name="Clum A."/>
            <person name="Coughlan A.Y."/>
            <person name="Deshpande S."/>
            <person name="Douglass A.P."/>
            <person name="Hanson S.J."/>
            <person name="Klenk H.-P."/>
            <person name="Labutti K."/>
            <person name="Lapidus A."/>
            <person name="Lindquist E."/>
            <person name="Lipzen A."/>
            <person name="Meier-Kolthoff J.P."/>
            <person name="Ohm R.A."/>
            <person name="Otillar R.P."/>
            <person name="Pangilinan J."/>
            <person name="Peng Y."/>
            <person name="Rokas A."/>
            <person name="Rosa C.A."/>
            <person name="Scheuner C."/>
            <person name="Sibirny A.A."/>
            <person name="Slot J.C."/>
            <person name="Stielow J.B."/>
            <person name="Sun H."/>
            <person name="Kurtzman C.P."/>
            <person name="Blackwell M."/>
            <person name="Grigoriev I.V."/>
            <person name="Jeffries T.W."/>
        </authorList>
    </citation>
    <scope>NUCLEOTIDE SEQUENCE [LARGE SCALE GENOMIC DNA]</scope>
    <source>
        <strain evidence="10">NRRL Y-2460</strain>
    </source>
</reference>
<name>A0A1E4TVP9_PACTA</name>
<dbReference type="PANTHER" id="PTHR13011">
    <property type="entry name" value="TFIIF-ALPHA"/>
    <property type="match status" value="1"/>
</dbReference>
<feature type="compositionally biased region" description="Acidic residues" evidence="8">
    <location>
        <begin position="344"/>
        <end position="362"/>
    </location>
</feature>
<evidence type="ECO:0000256" key="4">
    <source>
        <dbReference type="ARBA" id="ARBA00023125"/>
    </source>
</evidence>
<keyword evidence="4 7" id="KW-0238">DNA-binding</keyword>
<feature type="compositionally biased region" description="Basic and acidic residues" evidence="8">
    <location>
        <begin position="75"/>
        <end position="107"/>
    </location>
</feature>
<dbReference type="PANTHER" id="PTHR13011:SF0">
    <property type="entry name" value="GENERAL TRANSCRIPTION FACTOR IIF SUBUNIT 1"/>
    <property type="match status" value="1"/>
</dbReference>
<dbReference type="GO" id="GO:0001174">
    <property type="term" value="P:transcriptional start site selection at RNA polymerase II promoter"/>
    <property type="evidence" value="ECO:0007669"/>
    <property type="project" value="EnsemblFungi"/>
</dbReference>
<organism evidence="9 10">
    <name type="scientific">Pachysolen tannophilus NRRL Y-2460</name>
    <dbReference type="NCBI Taxonomy" id="669874"/>
    <lineage>
        <taxon>Eukaryota</taxon>
        <taxon>Fungi</taxon>
        <taxon>Dikarya</taxon>
        <taxon>Ascomycota</taxon>
        <taxon>Saccharomycotina</taxon>
        <taxon>Pichiomycetes</taxon>
        <taxon>Pachysolenaceae</taxon>
        <taxon>Pachysolen</taxon>
    </lineage>
</organism>
<dbReference type="Proteomes" id="UP000094236">
    <property type="component" value="Unassembled WGS sequence"/>
</dbReference>
<evidence type="ECO:0000256" key="8">
    <source>
        <dbReference type="SAM" id="MobiDB-lite"/>
    </source>
</evidence>
<feature type="compositionally biased region" description="Low complexity" evidence="8">
    <location>
        <begin position="110"/>
        <end position="121"/>
    </location>
</feature>
<feature type="compositionally biased region" description="Basic and acidic residues" evidence="8">
    <location>
        <begin position="455"/>
        <end position="468"/>
    </location>
</feature>
<sequence>MSSSRGEVKEENRDQSVNNAYTDFTLKCCSEEEVDGIRHHILKFQTKNKIDPLTQFERPIRLHRKDPRNLQFQLTRKEIDERKKEREEREAKLKERMLQKQRQKQEQDDNVSINVDNDSSVAGNSEAIDGSGNNIDDSEEDEIDQEIKRRAAQEKEEANKNKKNNKPETDMSIVAPDGGARKPKKNLFKKKTRQINIMDEQKRKLRYEEYYPWVIEDYNGKNTWVGSYEAGNSDSYVLFVFDKDGFKMVPAEKVYKFTPRNNYATLTLEEAESRMQKNAQVPRWLMKHMADDSKQSGSKDPRFRKRGGNFKTVVGSTDDSNGRNHDGDDYGNFNDDDNGHNEDIDYDDEFDDDEEAPIIEDEQQNRDSEQRMRREMLSANALGNDKDYRDEDEDDDDEFADLFGSRKTVDKDVKKLRKALVKTEMNEAYDTDDSENPYLSESEEEEEDEDEEVAKDENEASKIKKENEDNVIAPKNRSQSPQPRKIVVKSNKNLMITIKVPKETLASFPKSEWDNNYSSRPSFVGLRSVDVSEKDKKVKEEQTEMDTIPIIKKEDEVDMKSALSPKNSNRSRSHTPSDDDLLTEEDIKQIIQAGPISVKELLAILKPKIHRHPQNKVRIKELFKKCLRNHDGLLYLKN</sequence>
<evidence type="ECO:0000313" key="10">
    <source>
        <dbReference type="Proteomes" id="UP000094236"/>
    </source>
</evidence>
<feature type="region of interest" description="Disordered" evidence="8">
    <location>
        <begin position="554"/>
        <end position="581"/>
    </location>
</feature>
<feature type="compositionally biased region" description="Basic and acidic residues" evidence="8">
    <location>
        <begin position="289"/>
        <end position="301"/>
    </location>
</feature>
<dbReference type="GO" id="GO:0072542">
    <property type="term" value="F:protein phosphatase activator activity"/>
    <property type="evidence" value="ECO:0007669"/>
    <property type="project" value="EnsemblFungi"/>
</dbReference>
<feature type="compositionally biased region" description="Basic and acidic residues" evidence="8">
    <location>
        <begin position="363"/>
        <end position="376"/>
    </location>
</feature>
<dbReference type="InterPro" id="IPR008851">
    <property type="entry name" value="TFIIF-alpha"/>
</dbReference>